<dbReference type="Proteomes" id="UP001204445">
    <property type="component" value="Unassembled WGS sequence"/>
</dbReference>
<proteinExistence type="predicted"/>
<gene>
    <name evidence="2" type="ORF">J2T55_001340</name>
</gene>
<dbReference type="Pfam" id="PF10003">
    <property type="entry name" value="DUF2244"/>
    <property type="match status" value="1"/>
</dbReference>
<keyword evidence="1" id="KW-1133">Transmembrane helix</keyword>
<evidence type="ECO:0000313" key="2">
    <source>
        <dbReference type="EMBL" id="MCS3903320.1"/>
    </source>
</evidence>
<sequence length="142" mass="16229">MSWQTLVSLYLLMVFVSLAIGLAYFHIGLTLVLPFCGLEMLALGAALYVTSWRNSIREVVTVDDQSVAVEVGRDKPVERYEFQRSWTKVILEHPPVSWHPSRLLIRSHGRQVEVGQFLNEEERRGLAQLLIRMITPLEAVKP</sequence>
<organism evidence="2 3">
    <name type="scientific">Methylohalomonas lacus</name>
    <dbReference type="NCBI Taxonomy" id="398773"/>
    <lineage>
        <taxon>Bacteria</taxon>
        <taxon>Pseudomonadati</taxon>
        <taxon>Pseudomonadota</taxon>
        <taxon>Gammaproteobacteria</taxon>
        <taxon>Methylohalomonadales</taxon>
        <taxon>Methylohalomonadaceae</taxon>
        <taxon>Methylohalomonas</taxon>
    </lineage>
</organism>
<dbReference type="AlphaFoldDB" id="A0AAE3HK92"/>
<keyword evidence="1" id="KW-0812">Transmembrane</keyword>
<evidence type="ECO:0000313" key="3">
    <source>
        <dbReference type="Proteomes" id="UP001204445"/>
    </source>
</evidence>
<name>A0AAE3HK92_9GAMM</name>
<keyword evidence="3" id="KW-1185">Reference proteome</keyword>
<feature type="transmembrane region" description="Helical" evidence="1">
    <location>
        <begin position="7"/>
        <end position="25"/>
    </location>
</feature>
<evidence type="ECO:0000256" key="1">
    <source>
        <dbReference type="SAM" id="Phobius"/>
    </source>
</evidence>
<comment type="caution">
    <text evidence="2">The sequence shown here is derived from an EMBL/GenBank/DDBJ whole genome shotgun (WGS) entry which is preliminary data.</text>
</comment>
<protein>
    <submittedName>
        <fullName evidence="2">Membrane protein</fullName>
    </submittedName>
</protein>
<reference evidence="2" key="1">
    <citation type="submission" date="2022-08" db="EMBL/GenBank/DDBJ databases">
        <title>Genomic Encyclopedia of Type Strains, Phase III (KMG-III): the genomes of soil and plant-associated and newly described type strains.</title>
        <authorList>
            <person name="Whitman W."/>
        </authorList>
    </citation>
    <scope>NUCLEOTIDE SEQUENCE</scope>
    <source>
        <strain evidence="2">HMT 1</strain>
    </source>
</reference>
<dbReference type="EMBL" id="JANUCT010000007">
    <property type="protein sequence ID" value="MCS3903320.1"/>
    <property type="molecule type" value="Genomic_DNA"/>
</dbReference>
<accession>A0AAE3HK92</accession>
<feature type="transmembrane region" description="Helical" evidence="1">
    <location>
        <begin position="31"/>
        <end position="49"/>
    </location>
</feature>
<dbReference type="InterPro" id="IPR019253">
    <property type="entry name" value="DUF2244_TM"/>
</dbReference>
<keyword evidence="1" id="KW-0472">Membrane</keyword>